<sequence length="624" mass="71572">MSQTPQQNGVAEWKNSHLLEIARALLIGGHVPDWDDAVVTAVHLINRMPSWVLNFKTPLQKGYRCYHPPTRRTYITLDVTFLESEMFFYDPASNSTLQGEIWSEEPIWSSLENKDIHLCTKIFLGQETIIVDRPESVTCECPLPNNDRSPNPCEAVFDSNHTPTENSEQQDEDPPHSTVPTDQSLENIFEATIPTRLVHLEDKSIGYQLPFRKNCRKPPNRYSPDIGKTTKYSIANHVSTEKLSKPLKAFVHQLFAIHIPTKVFEALKDPKWVQAIKEKIKSLEKYQTWTLETIPQGKNTIGCRWVFTIKHNAYGSIERYKARLVAKGYTQTYGIDYEETFTSVAKLNTVRVLLSLAASLDWPLHQFDIKNAFVHGELAEEVYMDIPPGYNTTQTGTEISQLQDYLAIEFEMKDLGRLKYFLGIKVARSQQGIFLSQRKYVLDLLTDTGMLDCKSADTPIVQNHHLGEYRDQVPTNKERYHRLVGRLIYLSHTRLDIAYAMSVISQFMHSPSEDHMNAVLRILRYLKSAPRKGLMFSKYGHLNIDGYSYADWAAIAHNPVQHDRTKHVEVDQHFIKQKLEAKVFRFPFVKSEDQLADILTKAISSKAFHNSLDQLGIGDIYAPM</sequence>
<dbReference type="EMBL" id="AP019299">
    <property type="protein sequence ID" value="BBG99456.1"/>
    <property type="molecule type" value="Genomic_DNA"/>
</dbReference>
<dbReference type="SUPFAM" id="SSF56672">
    <property type="entry name" value="DNA/RNA polymerases"/>
    <property type="match status" value="1"/>
</dbReference>
<dbReference type="Pfam" id="PF25597">
    <property type="entry name" value="SH3_retrovirus"/>
    <property type="match status" value="1"/>
</dbReference>
<organism evidence="4">
    <name type="scientific">Prunus dulcis</name>
    <name type="common">Almond</name>
    <name type="synonym">Amygdalus dulcis</name>
    <dbReference type="NCBI Taxonomy" id="3755"/>
    <lineage>
        <taxon>Eukaryota</taxon>
        <taxon>Viridiplantae</taxon>
        <taxon>Streptophyta</taxon>
        <taxon>Embryophyta</taxon>
        <taxon>Tracheophyta</taxon>
        <taxon>Spermatophyta</taxon>
        <taxon>Magnoliopsida</taxon>
        <taxon>eudicotyledons</taxon>
        <taxon>Gunneridae</taxon>
        <taxon>Pentapetalae</taxon>
        <taxon>rosids</taxon>
        <taxon>fabids</taxon>
        <taxon>Rosales</taxon>
        <taxon>Rosaceae</taxon>
        <taxon>Amygdaloideae</taxon>
        <taxon>Amygdaleae</taxon>
        <taxon>Prunus</taxon>
    </lineage>
</organism>
<feature type="region of interest" description="Disordered" evidence="1">
    <location>
        <begin position="150"/>
        <end position="183"/>
    </location>
</feature>
<name>A0A4Y1R638_PRUDU</name>
<dbReference type="GO" id="GO:0003676">
    <property type="term" value="F:nucleic acid binding"/>
    <property type="evidence" value="ECO:0007669"/>
    <property type="project" value="InterPro"/>
</dbReference>
<evidence type="ECO:0000313" key="4">
    <source>
        <dbReference type="EMBL" id="BBG99456.1"/>
    </source>
</evidence>
<evidence type="ECO:0000256" key="1">
    <source>
        <dbReference type="SAM" id="MobiDB-lite"/>
    </source>
</evidence>
<dbReference type="AlphaFoldDB" id="A0A4Y1R638"/>
<dbReference type="PANTHER" id="PTHR11439">
    <property type="entry name" value="GAG-POL-RELATED RETROTRANSPOSON"/>
    <property type="match status" value="1"/>
</dbReference>
<reference evidence="4" key="1">
    <citation type="journal article" date="2019" name="Science">
        <title>Mutation of a bHLH transcription factor allowed almond domestication.</title>
        <authorList>
            <person name="Sanchez-Perez R."/>
            <person name="Pavan S."/>
            <person name="Mazzeo R."/>
            <person name="Moldovan C."/>
            <person name="Aiese Cigliano R."/>
            <person name="Del Cueto J."/>
            <person name="Ricciardi F."/>
            <person name="Lotti C."/>
            <person name="Ricciardi L."/>
            <person name="Dicenta F."/>
            <person name="Lopez-Marques R.L."/>
            <person name="Lindberg Moller B."/>
        </authorList>
    </citation>
    <scope>NUCLEOTIDE SEQUENCE</scope>
</reference>
<accession>A0A4Y1R638</accession>
<dbReference type="Pfam" id="PF07727">
    <property type="entry name" value="RVT_2"/>
    <property type="match status" value="1"/>
</dbReference>
<proteinExistence type="predicted"/>
<dbReference type="InterPro" id="IPR013103">
    <property type="entry name" value="RVT_2"/>
</dbReference>
<gene>
    <name evidence="4" type="ORF">Prudu_009157</name>
</gene>
<feature type="domain" description="Reverse transcriptase Ty1/copia-type" evidence="2">
    <location>
        <begin position="286"/>
        <end position="402"/>
    </location>
</feature>
<dbReference type="Gene3D" id="3.30.420.10">
    <property type="entry name" value="Ribonuclease H-like superfamily/Ribonuclease H"/>
    <property type="match status" value="1"/>
</dbReference>
<dbReference type="PANTHER" id="PTHR11439:SF467">
    <property type="entry name" value="INTEGRASE CATALYTIC DOMAIN-CONTAINING PROTEIN"/>
    <property type="match status" value="1"/>
</dbReference>
<dbReference type="SUPFAM" id="SSF53098">
    <property type="entry name" value="Ribonuclease H-like"/>
    <property type="match status" value="1"/>
</dbReference>
<protein>
    <submittedName>
        <fullName evidence="4">Transposable element protein</fullName>
    </submittedName>
</protein>
<dbReference type="InterPro" id="IPR012337">
    <property type="entry name" value="RNaseH-like_sf"/>
</dbReference>
<evidence type="ECO:0000259" key="3">
    <source>
        <dbReference type="Pfam" id="PF25597"/>
    </source>
</evidence>
<dbReference type="InterPro" id="IPR036397">
    <property type="entry name" value="RNaseH_sf"/>
</dbReference>
<feature type="domain" description="Retroviral polymerase SH3-like" evidence="3">
    <location>
        <begin position="60"/>
        <end position="91"/>
    </location>
</feature>
<dbReference type="CDD" id="cd09272">
    <property type="entry name" value="RNase_HI_RT_Ty1"/>
    <property type="match status" value="1"/>
</dbReference>
<evidence type="ECO:0000259" key="2">
    <source>
        <dbReference type="Pfam" id="PF07727"/>
    </source>
</evidence>
<dbReference type="InterPro" id="IPR057670">
    <property type="entry name" value="SH3_retrovirus"/>
</dbReference>
<dbReference type="InterPro" id="IPR043502">
    <property type="entry name" value="DNA/RNA_pol_sf"/>
</dbReference>